<evidence type="ECO:0000256" key="1">
    <source>
        <dbReference type="SAM" id="MobiDB-lite"/>
    </source>
</evidence>
<dbReference type="PROSITE" id="PS51938">
    <property type="entry name" value="SUZ_C"/>
    <property type="match status" value="1"/>
</dbReference>
<name>A0A5C3N5V9_9AGAM</name>
<gene>
    <name evidence="4" type="ORF">OE88DRAFT_1353562</name>
</gene>
<dbReference type="Pfam" id="PF12752">
    <property type="entry name" value="SUZ"/>
    <property type="match status" value="1"/>
</dbReference>
<dbReference type="Proteomes" id="UP000305948">
    <property type="component" value="Unassembled WGS sequence"/>
</dbReference>
<evidence type="ECO:0000259" key="2">
    <source>
        <dbReference type="PROSITE" id="PS51673"/>
    </source>
</evidence>
<dbReference type="OrthoDB" id="5373615at2759"/>
<feature type="domain" description="SUZ-C" evidence="3">
    <location>
        <begin position="105"/>
        <end position="164"/>
    </location>
</feature>
<reference evidence="4 5" key="1">
    <citation type="journal article" date="2019" name="Nat. Ecol. Evol.">
        <title>Megaphylogeny resolves global patterns of mushroom evolution.</title>
        <authorList>
            <person name="Varga T."/>
            <person name="Krizsan K."/>
            <person name="Foldi C."/>
            <person name="Dima B."/>
            <person name="Sanchez-Garcia M."/>
            <person name="Sanchez-Ramirez S."/>
            <person name="Szollosi G.J."/>
            <person name="Szarkandi J.G."/>
            <person name="Papp V."/>
            <person name="Albert L."/>
            <person name="Andreopoulos W."/>
            <person name="Angelini C."/>
            <person name="Antonin V."/>
            <person name="Barry K.W."/>
            <person name="Bougher N.L."/>
            <person name="Buchanan P."/>
            <person name="Buyck B."/>
            <person name="Bense V."/>
            <person name="Catcheside P."/>
            <person name="Chovatia M."/>
            <person name="Cooper J."/>
            <person name="Damon W."/>
            <person name="Desjardin D."/>
            <person name="Finy P."/>
            <person name="Geml J."/>
            <person name="Haridas S."/>
            <person name="Hughes K."/>
            <person name="Justo A."/>
            <person name="Karasinski D."/>
            <person name="Kautmanova I."/>
            <person name="Kiss B."/>
            <person name="Kocsube S."/>
            <person name="Kotiranta H."/>
            <person name="LaButti K.M."/>
            <person name="Lechner B.E."/>
            <person name="Liimatainen K."/>
            <person name="Lipzen A."/>
            <person name="Lukacs Z."/>
            <person name="Mihaltcheva S."/>
            <person name="Morgado L.N."/>
            <person name="Niskanen T."/>
            <person name="Noordeloos M.E."/>
            <person name="Ohm R.A."/>
            <person name="Ortiz-Santana B."/>
            <person name="Ovrebo C."/>
            <person name="Racz N."/>
            <person name="Riley R."/>
            <person name="Savchenko A."/>
            <person name="Shiryaev A."/>
            <person name="Soop K."/>
            <person name="Spirin V."/>
            <person name="Szebenyi C."/>
            <person name="Tomsovsky M."/>
            <person name="Tulloss R.E."/>
            <person name="Uehling J."/>
            <person name="Grigoriev I.V."/>
            <person name="Vagvolgyi C."/>
            <person name="Papp T."/>
            <person name="Martin F.M."/>
            <person name="Miettinen O."/>
            <person name="Hibbett D.S."/>
            <person name="Nagy L.G."/>
        </authorList>
    </citation>
    <scope>NUCLEOTIDE SEQUENCE [LARGE SCALE GENOMIC DNA]</scope>
    <source>
        <strain evidence="4 5">OMC1185</strain>
    </source>
</reference>
<dbReference type="InterPro" id="IPR024642">
    <property type="entry name" value="SUZ-C"/>
</dbReference>
<organism evidence="4 5">
    <name type="scientific">Heliocybe sulcata</name>
    <dbReference type="NCBI Taxonomy" id="5364"/>
    <lineage>
        <taxon>Eukaryota</taxon>
        <taxon>Fungi</taxon>
        <taxon>Dikarya</taxon>
        <taxon>Basidiomycota</taxon>
        <taxon>Agaricomycotina</taxon>
        <taxon>Agaricomycetes</taxon>
        <taxon>Gloeophyllales</taxon>
        <taxon>Gloeophyllaceae</taxon>
        <taxon>Heliocybe</taxon>
    </lineage>
</organism>
<sequence length="183" mass="19938">MAVAANDPWDEPSTFAPVSRVHRPSPPASVPDDWDAESDEEEEDSKAVWEAANSKPPMPTILPSQTSTSTPTSIPPLEALKPTMKILKRPTASFNHSDPLKTSADQSQSLQERERLYREARQRIFGQDRAEDSGNAAKVEVQVARNPRGPDASGGQQKGFTRRKSVSISSEKDIKGVTSSTPS</sequence>
<accession>A0A5C3N5V9</accession>
<feature type="domain" description="SUZ" evidence="2">
    <location>
        <begin position="57"/>
        <end position="129"/>
    </location>
</feature>
<keyword evidence="5" id="KW-1185">Reference proteome</keyword>
<dbReference type="PROSITE" id="PS51673">
    <property type="entry name" value="SUZ"/>
    <property type="match status" value="1"/>
</dbReference>
<proteinExistence type="predicted"/>
<feature type="compositionally biased region" description="Acidic residues" evidence="1">
    <location>
        <begin position="32"/>
        <end position="44"/>
    </location>
</feature>
<dbReference type="InterPro" id="IPR024771">
    <property type="entry name" value="SUZ"/>
</dbReference>
<feature type="compositionally biased region" description="Low complexity" evidence="1">
    <location>
        <begin position="61"/>
        <end position="77"/>
    </location>
</feature>
<protein>
    <submittedName>
        <fullName evidence="4">Uncharacterized protein</fullName>
    </submittedName>
</protein>
<feature type="region of interest" description="Disordered" evidence="1">
    <location>
        <begin position="1"/>
        <end position="183"/>
    </location>
</feature>
<dbReference type="EMBL" id="ML213508">
    <property type="protein sequence ID" value="TFK53189.1"/>
    <property type="molecule type" value="Genomic_DNA"/>
</dbReference>
<dbReference type="AlphaFoldDB" id="A0A5C3N5V9"/>
<feature type="compositionally biased region" description="Basic and acidic residues" evidence="1">
    <location>
        <begin position="111"/>
        <end position="132"/>
    </location>
</feature>
<dbReference type="STRING" id="5364.A0A5C3N5V9"/>
<evidence type="ECO:0000313" key="4">
    <source>
        <dbReference type="EMBL" id="TFK53189.1"/>
    </source>
</evidence>
<evidence type="ECO:0000259" key="3">
    <source>
        <dbReference type="PROSITE" id="PS51938"/>
    </source>
</evidence>
<evidence type="ECO:0000313" key="5">
    <source>
        <dbReference type="Proteomes" id="UP000305948"/>
    </source>
</evidence>